<organism evidence="1 2">
    <name type="scientific">Nocardioides zeae</name>
    <dbReference type="NCBI Taxonomy" id="1457234"/>
    <lineage>
        <taxon>Bacteria</taxon>
        <taxon>Bacillati</taxon>
        <taxon>Actinomycetota</taxon>
        <taxon>Actinomycetes</taxon>
        <taxon>Propionibacteriales</taxon>
        <taxon>Nocardioidaceae</taxon>
        <taxon>Nocardioides</taxon>
    </lineage>
</organism>
<protein>
    <submittedName>
        <fullName evidence="1">Exopolysaccharide biosynthesis polyprenyl glycosylphosphotransferase</fullName>
    </submittedName>
</protein>
<keyword evidence="2" id="KW-1185">Reference proteome</keyword>
<reference evidence="1" key="1">
    <citation type="submission" date="2023-08" db="EMBL/GenBank/DDBJ databases">
        <title>Functional and genomic diversity of the sorghum phyllosphere microbiome.</title>
        <authorList>
            <person name="Shade A."/>
        </authorList>
    </citation>
    <scope>NUCLEOTIDE SEQUENCE</scope>
    <source>
        <strain evidence="1">SORGH_AS_0885</strain>
    </source>
</reference>
<evidence type="ECO:0000313" key="2">
    <source>
        <dbReference type="Proteomes" id="UP001261666"/>
    </source>
</evidence>
<comment type="caution">
    <text evidence="1">The sequence shown here is derived from an EMBL/GenBank/DDBJ whole genome shotgun (WGS) entry which is preliminary data.</text>
</comment>
<gene>
    <name evidence="1" type="ORF">QE364_000344</name>
</gene>
<evidence type="ECO:0000313" key="1">
    <source>
        <dbReference type="EMBL" id="MDR6208656.1"/>
    </source>
</evidence>
<name>A0ACC6ID29_9ACTN</name>
<accession>A0ACC6ID29</accession>
<sequence>MPRALAPSADVASSRPRPGPTGTRVGTSPAAAVAPRRRVALPRCAEVASVAVVLVGVLAAGGGADEVLVLGAAWAVARGIVGVTRPHPALSSTDLAGVATSGLVALGVLVLVDLAVPGAQLGEPVAPLVVLVAAVVLARAVAGVLRGRPRAVVLVDPDDLDTVTTTEHDVRVVGRLPVERRTGRVVGSAARFTDAPLAHEVAEKHADIVLVDPGLGLGTDGLRRLTWELQPTGVPLGFPAPPVAPHRMGVGRLAGRGIVSVAPPEASRARAVAKGVLDRVVAALALVLVAPVLLVLAVAVRADSPGPAFFRQLRVGRDGVPFVMLKLRTMTVDAEVVRADVVHLNDSDAVLFKIRADPRVTRLGRILRRTSLDELPQLWNVVRGQMSLVGPRPALPEEVAAYDATERRRLRVKPGLTGLWQVSGRSDLSWATSVDLDLTYTDNHTIAGDLVICARTVSAVLRGKGAY</sequence>
<dbReference type="Proteomes" id="UP001261666">
    <property type="component" value="Unassembled WGS sequence"/>
</dbReference>
<proteinExistence type="predicted"/>
<dbReference type="EMBL" id="JAVIZJ010000001">
    <property type="protein sequence ID" value="MDR6208656.1"/>
    <property type="molecule type" value="Genomic_DNA"/>
</dbReference>